<evidence type="ECO:0000313" key="1">
    <source>
        <dbReference type="EMBL" id="KAK3285815.1"/>
    </source>
</evidence>
<dbReference type="AlphaFoldDB" id="A0AAE0LI91"/>
<reference evidence="1 2" key="1">
    <citation type="journal article" date="2015" name="Genome Biol. Evol.">
        <title>Comparative Genomics of a Bacterivorous Green Alga Reveals Evolutionary Causalities and Consequences of Phago-Mixotrophic Mode of Nutrition.</title>
        <authorList>
            <person name="Burns J.A."/>
            <person name="Paasch A."/>
            <person name="Narechania A."/>
            <person name="Kim E."/>
        </authorList>
    </citation>
    <scope>NUCLEOTIDE SEQUENCE [LARGE SCALE GENOMIC DNA]</scope>
    <source>
        <strain evidence="1 2">PLY_AMNH</strain>
    </source>
</reference>
<dbReference type="Proteomes" id="UP001190700">
    <property type="component" value="Unassembled WGS sequence"/>
</dbReference>
<dbReference type="EMBL" id="LGRX02001621">
    <property type="protein sequence ID" value="KAK3285815.1"/>
    <property type="molecule type" value="Genomic_DNA"/>
</dbReference>
<proteinExistence type="predicted"/>
<protein>
    <submittedName>
        <fullName evidence="1">Uncharacterized protein</fullName>
    </submittedName>
</protein>
<comment type="caution">
    <text evidence="1">The sequence shown here is derived from an EMBL/GenBank/DDBJ whole genome shotgun (WGS) entry which is preliminary data.</text>
</comment>
<gene>
    <name evidence="1" type="ORF">CYMTET_6598</name>
</gene>
<evidence type="ECO:0000313" key="2">
    <source>
        <dbReference type="Proteomes" id="UP001190700"/>
    </source>
</evidence>
<name>A0AAE0LI91_9CHLO</name>
<accession>A0AAE0LI91</accession>
<organism evidence="1 2">
    <name type="scientific">Cymbomonas tetramitiformis</name>
    <dbReference type="NCBI Taxonomy" id="36881"/>
    <lineage>
        <taxon>Eukaryota</taxon>
        <taxon>Viridiplantae</taxon>
        <taxon>Chlorophyta</taxon>
        <taxon>Pyramimonadophyceae</taxon>
        <taxon>Pyramimonadales</taxon>
        <taxon>Pyramimonadaceae</taxon>
        <taxon>Cymbomonas</taxon>
    </lineage>
</organism>
<dbReference type="PROSITE" id="PS51257">
    <property type="entry name" value="PROKAR_LIPOPROTEIN"/>
    <property type="match status" value="1"/>
</dbReference>
<keyword evidence="2" id="KW-1185">Reference proteome</keyword>
<sequence>MLQSRFQTFSRFLPRHRVEILKGLVIFIAAFSCKASEFDGVSNWRSQNTALNRQLYGVSFVTSAIGFASGENGAFAKTVTGGREWRQYVD</sequence>